<evidence type="ECO:0000313" key="1">
    <source>
        <dbReference type="EMBL" id="ARP98057.1"/>
    </source>
</evidence>
<dbReference type="RefSeq" id="WP_086086372.1">
    <property type="nucleotide sequence ID" value="NZ_CP021112.1"/>
</dbReference>
<dbReference type="OrthoDB" id="7371803at2"/>
<organism evidence="1 2">
    <name type="scientific">Pseudorhodoplanes sinuspersici</name>
    <dbReference type="NCBI Taxonomy" id="1235591"/>
    <lineage>
        <taxon>Bacteria</taxon>
        <taxon>Pseudomonadati</taxon>
        <taxon>Pseudomonadota</taxon>
        <taxon>Alphaproteobacteria</taxon>
        <taxon>Hyphomicrobiales</taxon>
        <taxon>Pseudorhodoplanes</taxon>
    </lineage>
</organism>
<dbReference type="AlphaFoldDB" id="A0A1W6ZLD8"/>
<dbReference type="EMBL" id="CP021112">
    <property type="protein sequence ID" value="ARP98057.1"/>
    <property type="molecule type" value="Genomic_DNA"/>
</dbReference>
<dbReference type="STRING" id="1235591.CAK95_02395"/>
<accession>A0A1W6ZLD8</accession>
<evidence type="ECO:0000313" key="2">
    <source>
        <dbReference type="Proteomes" id="UP000194137"/>
    </source>
</evidence>
<protein>
    <submittedName>
        <fullName evidence="1">RND transporter</fullName>
    </submittedName>
</protein>
<dbReference type="InterPro" id="IPR042230">
    <property type="entry name" value="CusF_sf"/>
</dbReference>
<reference evidence="1 2" key="1">
    <citation type="submission" date="2017-05" db="EMBL/GenBank/DDBJ databases">
        <title>Full genome sequence of Pseudorhodoplanes sinuspersici.</title>
        <authorList>
            <person name="Dastgheib S.M.M."/>
            <person name="Shavandi M."/>
            <person name="Tirandaz H."/>
        </authorList>
    </citation>
    <scope>NUCLEOTIDE SEQUENCE [LARGE SCALE GENOMIC DNA]</scope>
    <source>
        <strain evidence="1 2">RIPI110</strain>
    </source>
</reference>
<sequence>MRKNLIAAAATFMLVAPALAPAIASQHDLTEGQVTKIDVPTERITLRHGPIKSLDMDAMTMLFRVKDKAMLNAVKVGDKVKFRAERVDGRITLTHIERTK</sequence>
<dbReference type="Proteomes" id="UP000194137">
    <property type="component" value="Chromosome"/>
</dbReference>
<dbReference type="KEGG" id="psin:CAK95_02395"/>
<dbReference type="InterPro" id="IPR021647">
    <property type="entry name" value="CusF_Ec"/>
</dbReference>
<dbReference type="Gene3D" id="2.40.50.320">
    <property type="entry name" value="Copper binding periplasmic protein CusF"/>
    <property type="match status" value="1"/>
</dbReference>
<name>A0A1W6ZLD8_9HYPH</name>
<proteinExistence type="predicted"/>
<dbReference type="Pfam" id="PF11604">
    <property type="entry name" value="CusF_Ec"/>
    <property type="match status" value="1"/>
</dbReference>
<gene>
    <name evidence="1" type="ORF">CAK95_02395</name>
</gene>
<keyword evidence="2" id="KW-1185">Reference proteome</keyword>